<dbReference type="PANTHER" id="PTHR43712:SF17">
    <property type="entry name" value="O-METHYLTRANSFERASE"/>
    <property type="match status" value="1"/>
</dbReference>
<dbReference type="PROSITE" id="PS51683">
    <property type="entry name" value="SAM_OMT_II"/>
    <property type="match status" value="1"/>
</dbReference>
<dbReference type="AlphaFoldDB" id="A0A6G1ISG3"/>
<evidence type="ECO:0000256" key="3">
    <source>
        <dbReference type="ARBA" id="ARBA00022691"/>
    </source>
</evidence>
<organism evidence="5 6">
    <name type="scientific">Lentithecium fluviatile CBS 122367</name>
    <dbReference type="NCBI Taxonomy" id="1168545"/>
    <lineage>
        <taxon>Eukaryota</taxon>
        <taxon>Fungi</taxon>
        <taxon>Dikarya</taxon>
        <taxon>Ascomycota</taxon>
        <taxon>Pezizomycotina</taxon>
        <taxon>Dothideomycetes</taxon>
        <taxon>Pleosporomycetidae</taxon>
        <taxon>Pleosporales</taxon>
        <taxon>Massarineae</taxon>
        <taxon>Lentitheciaceae</taxon>
        <taxon>Lentithecium</taxon>
    </lineage>
</organism>
<dbReference type="Gene3D" id="3.40.50.150">
    <property type="entry name" value="Vaccinia Virus protein VP39"/>
    <property type="match status" value="1"/>
</dbReference>
<dbReference type="InterPro" id="IPR001077">
    <property type="entry name" value="COMT_C"/>
</dbReference>
<dbReference type="OrthoDB" id="2410195at2759"/>
<dbReference type="InterPro" id="IPR029063">
    <property type="entry name" value="SAM-dependent_MTases_sf"/>
</dbReference>
<name>A0A6G1ISG3_9PLEO</name>
<keyword evidence="2 5" id="KW-0808">Transferase</keyword>
<evidence type="ECO:0000313" key="6">
    <source>
        <dbReference type="Proteomes" id="UP000799291"/>
    </source>
</evidence>
<dbReference type="SUPFAM" id="SSF53335">
    <property type="entry name" value="S-adenosyl-L-methionine-dependent methyltransferases"/>
    <property type="match status" value="1"/>
</dbReference>
<reference evidence="5" key="1">
    <citation type="journal article" date="2020" name="Stud. Mycol.">
        <title>101 Dothideomycetes genomes: a test case for predicting lifestyles and emergence of pathogens.</title>
        <authorList>
            <person name="Haridas S."/>
            <person name="Albert R."/>
            <person name="Binder M."/>
            <person name="Bloem J."/>
            <person name="Labutti K."/>
            <person name="Salamov A."/>
            <person name="Andreopoulos B."/>
            <person name="Baker S."/>
            <person name="Barry K."/>
            <person name="Bills G."/>
            <person name="Bluhm B."/>
            <person name="Cannon C."/>
            <person name="Castanera R."/>
            <person name="Culley D."/>
            <person name="Daum C."/>
            <person name="Ezra D."/>
            <person name="Gonzalez J."/>
            <person name="Henrissat B."/>
            <person name="Kuo A."/>
            <person name="Liang C."/>
            <person name="Lipzen A."/>
            <person name="Lutzoni F."/>
            <person name="Magnuson J."/>
            <person name="Mondo S."/>
            <person name="Nolan M."/>
            <person name="Ohm R."/>
            <person name="Pangilinan J."/>
            <person name="Park H.-J."/>
            <person name="Ramirez L."/>
            <person name="Alfaro M."/>
            <person name="Sun H."/>
            <person name="Tritt A."/>
            <person name="Yoshinaga Y."/>
            <person name="Zwiers L.-H."/>
            <person name="Turgeon B."/>
            <person name="Goodwin S."/>
            <person name="Spatafora J."/>
            <person name="Crous P."/>
            <person name="Grigoriev I."/>
        </authorList>
    </citation>
    <scope>NUCLEOTIDE SEQUENCE</scope>
    <source>
        <strain evidence="5">CBS 122367</strain>
    </source>
</reference>
<evidence type="ECO:0000259" key="4">
    <source>
        <dbReference type="Pfam" id="PF00891"/>
    </source>
</evidence>
<dbReference type="Pfam" id="PF00891">
    <property type="entry name" value="Methyltransf_2"/>
    <property type="match status" value="1"/>
</dbReference>
<evidence type="ECO:0000313" key="5">
    <source>
        <dbReference type="EMBL" id="KAF2681172.1"/>
    </source>
</evidence>
<keyword evidence="6" id="KW-1185">Reference proteome</keyword>
<dbReference type="GO" id="GO:0008171">
    <property type="term" value="F:O-methyltransferase activity"/>
    <property type="evidence" value="ECO:0007669"/>
    <property type="project" value="InterPro"/>
</dbReference>
<feature type="domain" description="O-methyltransferase C-terminal" evidence="4">
    <location>
        <begin position="145"/>
        <end position="224"/>
    </location>
</feature>
<keyword evidence="3" id="KW-0949">S-adenosyl-L-methionine</keyword>
<accession>A0A6G1ISG3</accession>
<protein>
    <submittedName>
        <fullName evidence="5">S-adenosyl-L-methionine-dependent methyltransferase</fullName>
    </submittedName>
</protein>
<keyword evidence="1 5" id="KW-0489">Methyltransferase</keyword>
<sequence length="246" mass="27843">MPFKEHGEDMYSLSPSHPILSSRNANIFQPTYFALAQFLKASNYENTSDPKNTVVYQILGYKDKVLMDISMEKPEWAQAFGTLMSTWGERNALLQHLYPVQKGLVDGFDANVSPYSLLMLVEAMGRKRLRFERLSGAAGRGSGGYYIRQCLHDWPDDACIKILSMLRGAMKPGYLRLLLHELIVPEVGASLWVFVQDINMMTLAAVAERTEKKWAEFLELSGFSVRRVYYAVDGVSESVIEAVVRE</sequence>
<proteinExistence type="predicted"/>
<evidence type="ECO:0000256" key="1">
    <source>
        <dbReference type="ARBA" id="ARBA00022603"/>
    </source>
</evidence>
<dbReference type="GO" id="GO:0032259">
    <property type="term" value="P:methylation"/>
    <property type="evidence" value="ECO:0007669"/>
    <property type="project" value="UniProtKB-KW"/>
</dbReference>
<evidence type="ECO:0000256" key="2">
    <source>
        <dbReference type="ARBA" id="ARBA00022679"/>
    </source>
</evidence>
<dbReference type="EMBL" id="MU005592">
    <property type="protein sequence ID" value="KAF2681172.1"/>
    <property type="molecule type" value="Genomic_DNA"/>
</dbReference>
<dbReference type="Proteomes" id="UP000799291">
    <property type="component" value="Unassembled WGS sequence"/>
</dbReference>
<dbReference type="PANTHER" id="PTHR43712">
    <property type="entry name" value="PUTATIVE (AFU_ORTHOLOGUE AFUA_4G14580)-RELATED"/>
    <property type="match status" value="1"/>
</dbReference>
<gene>
    <name evidence="5" type="ORF">K458DRAFT_391966</name>
</gene>
<dbReference type="InterPro" id="IPR016461">
    <property type="entry name" value="COMT-like"/>
</dbReference>